<keyword evidence="13 19" id="KW-1133">Transmembrane helix</keyword>
<dbReference type="Pfam" id="PF01148">
    <property type="entry name" value="CTP_transf_1"/>
    <property type="match status" value="1"/>
</dbReference>
<keyword evidence="9" id="KW-0444">Lipid biosynthesis</keyword>
<evidence type="ECO:0000256" key="12">
    <source>
        <dbReference type="ARBA" id="ARBA00022695"/>
    </source>
</evidence>
<feature type="transmembrane region" description="Helical" evidence="19">
    <location>
        <begin position="200"/>
        <end position="220"/>
    </location>
</feature>
<evidence type="ECO:0000256" key="18">
    <source>
        <dbReference type="RuleBase" id="RU003938"/>
    </source>
</evidence>
<evidence type="ECO:0000256" key="3">
    <source>
        <dbReference type="ARBA" id="ARBA00005119"/>
    </source>
</evidence>
<dbReference type="PROSITE" id="PS01315">
    <property type="entry name" value="CDS"/>
    <property type="match status" value="1"/>
</dbReference>
<feature type="transmembrane region" description="Helical" evidence="19">
    <location>
        <begin position="56"/>
        <end position="72"/>
    </location>
</feature>
<protein>
    <recommendedName>
        <fullName evidence="7 18">Phosphatidate cytidylyltransferase</fullName>
        <ecNumber evidence="6 18">2.7.7.41</ecNumber>
    </recommendedName>
</protein>
<evidence type="ECO:0000256" key="6">
    <source>
        <dbReference type="ARBA" id="ARBA00012487"/>
    </source>
</evidence>
<feature type="transmembrane region" description="Helical" evidence="19">
    <location>
        <begin position="107"/>
        <end position="126"/>
    </location>
</feature>
<feature type="transmembrane region" description="Helical" evidence="19">
    <location>
        <begin position="78"/>
        <end position="95"/>
    </location>
</feature>
<evidence type="ECO:0000256" key="19">
    <source>
        <dbReference type="SAM" id="Phobius"/>
    </source>
</evidence>
<evidence type="ECO:0000313" key="20">
    <source>
        <dbReference type="EMBL" id="MFK7643115.1"/>
    </source>
</evidence>
<dbReference type="EMBL" id="JBJGEB010000019">
    <property type="protein sequence ID" value="MFK7643115.1"/>
    <property type="molecule type" value="Genomic_DNA"/>
</dbReference>
<keyword evidence="21" id="KW-1185">Reference proteome</keyword>
<sequence length="264" mass="29144">MLKQRVITALWLLPLMLGMLFYAPQWLWAAFSGLIALIALWEYARMSGLDKVKTNHYLAATLLFGIVAYAGGWELPDLVWYAVLAFWLVVMPLWLNRKWKLCGGWQAYAAGWMLMVPFWFALVSLRSDSDEALPLLAVMGLVWVADIFAYFSGKAFGKHKLAPAISPGKSWEGAAGGALCVAIYITLVRDAHWLSFETGWLATVGVGLILTVVSVCGDLLESWLKRSAGIKDSSNLLPGHGGVFDRVDSLIAVLSVYAAFIHLF</sequence>
<evidence type="ECO:0000256" key="5">
    <source>
        <dbReference type="ARBA" id="ARBA00010185"/>
    </source>
</evidence>
<gene>
    <name evidence="20" type="ORF">ACI43T_11565</name>
</gene>
<reference evidence="20 21" key="1">
    <citation type="submission" date="2024-11" db="EMBL/GenBank/DDBJ databases">
        <authorList>
            <person name="Mikucki A.G."/>
            <person name="Kahler C.M."/>
        </authorList>
    </citation>
    <scope>NUCLEOTIDE SEQUENCE [LARGE SCALE GENOMIC DNA]</scope>
    <source>
        <strain evidence="20 21">EXNM717</strain>
    </source>
</reference>
<evidence type="ECO:0000256" key="2">
    <source>
        <dbReference type="ARBA" id="ARBA00004651"/>
    </source>
</evidence>
<accession>A0ABW8Q796</accession>
<keyword evidence="16" id="KW-0594">Phospholipid biosynthesis</keyword>
<name>A0ABW8Q796_9NEIS</name>
<comment type="catalytic activity">
    <reaction evidence="1 18">
        <text>a 1,2-diacyl-sn-glycero-3-phosphate + CTP + H(+) = a CDP-1,2-diacyl-sn-glycerol + diphosphate</text>
        <dbReference type="Rhea" id="RHEA:16229"/>
        <dbReference type="ChEBI" id="CHEBI:15378"/>
        <dbReference type="ChEBI" id="CHEBI:33019"/>
        <dbReference type="ChEBI" id="CHEBI:37563"/>
        <dbReference type="ChEBI" id="CHEBI:58332"/>
        <dbReference type="ChEBI" id="CHEBI:58608"/>
        <dbReference type="EC" id="2.7.7.41"/>
    </reaction>
</comment>
<evidence type="ECO:0000256" key="11">
    <source>
        <dbReference type="ARBA" id="ARBA00022692"/>
    </source>
</evidence>
<evidence type="ECO:0000313" key="21">
    <source>
        <dbReference type="Proteomes" id="UP001621964"/>
    </source>
</evidence>
<dbReference type="GO" id="GO:0016779">
    <property type="term" value="F:nucleotidyltransferase activity"/>
    <property type="evidence" value="ECO:0007669"/>
    <property type="project" value="UniProtKB-KW"/>
</dbReference>
<keyword evidence="17" id="KW-1208">Phospholipid metabolism</keyword>
<feature type="transmembrane region" description="Helical" evidence="19">
    <location>
        <begin position="28"/>
        <end position="44"/>
    </location>
</feature>
<dbReference type="Proteomes" id="UP001621964">
    <property type="component" value="Unassembled WGS sequence"/>
</dbReference>
<comment type="subcellular location">
    <subcellularLocation>
        <location evidence="2">Cell membrane</location>
        <topology evidence="2">Multi-pass membrane protein</topology>
    </subcellularLocation>
</comment>
<evidence type="ECO:0000256" key="1">
    <source>
        <dbReference type="ARBA" id="ARBA00001698"/>
    </source>
</evidence>
<comment type="pathway">
    <text evidence="3 18">Phospholipid metabolism; CDP-diacylglycerol biosynthesis; CDP-diacylglycerol from sn-glycerol 3-phosphate: step 3/3.</text>
</comment>
<keyword evidence="10 18" id="KW-0808">Transferase</keyword>
<keyword evidence="14" id="KW-0443">Lipid metabolism</keyword>
<evidence type="ECO:0000256" key="9">
    <source>
        <dbReference type="ARBA" id="ARBA00022516"/>
    </source>
</evidence>
<comment type="caution">
    <text evidence="20">The sequence shown here is derived from an EMBL/GenBank/DDBJ whole genome shotgun (WGS) entry which is preliminary data.</text>
</comment>
<feature type="transmembrane region" description="Helical" evidence="19">
    <location>
        <begin position="132"/>
        <end position="151"/>
    </location>
</feature>
<evidence type="ECO:0000256" key="17">
    <source>
        <dbReference type="ARBA" id="ARBA00023264"/>
    </source>
</evidence>
<dbReference type="EC" id="2.7.7.41" evidence="6 18"/>
<feature type="transmembrane region" description="Helical" evidence="19">
    <location>
        <begin position="7"/>
        <end position="22"/>
    </location>
</feature>
<evidence type="ECO:0000256" key="13">
    <source>
        <dbReference type="ARBA" id="ARBA00022989"/>
    </source>
</evidence>
<keyword evidence="15 19" id="KW-0472">Membrane</keyword>
<evidence type="ECO:0000256" key="14">
    <source>
        <dbReference type="ARBA" id="ARBA00023098"/>
    </source>
</evidence>
<dbReference type="InterPro" id="IPR000374">
    <property type="entry name" value="PC_trans"/>
</dbReference>
<comment type="pathway">
    <text evidence="4">Lipid metabolism.</text>
</comment>
<evidence type="ECO:0000256" key="7">
    <source>
        <dbReference type="ARBA" id="ARBA00019373"/>
    </source>
</evidence>
<keyword evidence="11 18" id="KW-0812">Transmembrane</keyword>
<evidence type="ECO:0000256" key="4">
    <source>
        <dbReference type="ARBA" id="ARBA00005189"/>
    </source>
</evidence>
<proteinExistence type="inferred from homology"/>
<keyword evidence="12 18" id="KW-0548">Nucleotidyltransferase</keyword>
<evidence type="ECO:0000256" key="16">
    <source>
        <dbReference type="ARBA" id="ARBA00023209"/>
    </source>
</evidence>
<evidence type="ECO:0000256" key="8">
    <source>
        <dbReference type="ARBA" id="ARBA00022475"/>
    </source>
</evidence>
<organism evidence="20 21">
    <name type="scientific">Neisseria oralis</name>
    <dbReference type="NCBI Taxonomy" id="1107316"/>
    <lineage>
        <taxon>Bacteria</taxon>
        <taxon>Pseudomonadati</taxon>
        <taxon>Pseudomonadota</taxon>
        <taxon>Betaproteobacteria</taxon>
        <taxon>Neisseriales</taxon>
        <taxon>Neisseriaceae</taxon>
        <taxon>Neisseria</taxon>
    </lineage>
</organism>
<feature type="transmembrane region" description="Helical" evidence="19">
    <location>
        <begin position="171"/>
        <end position="188"/>
    </location>
</feature>
<evidence type="ECO:0000256" key="15">
    <source>
        <dbReference type="ARBA" id="ARBA00023136"/>
    </source>
</evidence>
<dbReference type="PANTHER" id="PTHR46382">
    <property type="entry name" value="PHOSPHATIDATE CYTIDYLYLTRANSFERASE"/>
    <property type="match status" value="1"/>
</dbReference>
<evidence type="ECO:0000256" key="10">
    <source>
        <dbReference type="ARBA" id="ARBA00022679"/>
    </source>
</evidence>
<dbReference type="PANTHER" id="PTHR46382:SF1">
    <property type="entry name" value="PHOSPHATIDATE CYTIDYLYLTRANSFERASE"/>
    <property type="match status" value="1"/>
</dbReference>
<comment type="similarity">
    <text evidence="5 18">Belongs to the CDS family.</text>
</comment>
<dbReference type="RefSeq" id="WP_405387228.1">
    <property type="nucleotide sequence ID" value="NZ_JBJGEB010000019.1"/>
</dbReference>
<keyword evidence="8" id="KW-1003">Cell membrane</keyword>